<keyword evidence="3 6" id="KW-1133">Transmembrane helix</keyword>
<feature type="transmembrane region" description="Helical" evidence="6">
    <location>
        <begin position="112"/>
        <end position="132"/>
    </location>
</feature>
<feature type="compositionally biased region" description="Pro residues" evidence="5">
    <location>
        <begin position="251"/>
        <end position="273"/>
    </location>
</feature>
<evidence type="ECO:0000256" key="6">
    <source>
        <dbReference type="SAM" id="Phobius"/>
    </source>
</evidence>
<evidence type="ECO:0000313" key="9">
    <source>
        <dbReference type="Proteomes" id="UP000295680"/>
    </source>
</evidence>
<comment type="caution">
    <text evidence="8">The sequence shown here is derived from an EMBL/GenBank/DDBJ whole genome shotgun (WGS) entry which is preliminary data.</text>
</comment>
<dbReference type="EMBL" id="SLWS01000002">
    <property type="protein sequence ID" value="TCO62463.1"/>
    <property type="molecule type" value="Genomic_DNA"/>
</dbReference>
<sequence length="273" mass="29220">MSDLVSGEAVVLELRVARVASRGLAMALDVLIQGFTLWITLLLLILGGLIGFDSALSAAVTLLTIVLVVVGYPVIMETLTRGRTVGKIALGLRVVRVDGGPIRFRQALVRGLAGFFVDFWALGVLGAVAVIVSMSSKKGQRVGDMLAGTLVIRERVPEQRVPYVVMPPPLAAWASELHVAALPNDLALAVRQYLGRVHELRYEAAASLGYRLAVDVSNHLGAPIPPGVPPYDYLIAVLAERRNREMSQQMQPPPVAAPPPQEFGPDSPFAPPS</sequence>
<feature type="transmembrane region" description="Helical" evidence="6">
    <location>
        <begin position="56"/>
        <end position="75"/>
    </location>
</feature>
<dbReference type="Proteomes" id="UP000295680">
    <property type="component" value="Unassembled WGS sequence"/>
</dbReference>
<organism evidence="8 9">
    <name type="scientific">Actinocrispum wychmicini</name>
    <dbReference type="NCBI Taxonomy" id="1213861"/>
    <lineage>
        <taxon>Bacteria</taxon>
        <taxon>Bacillati</taxon>
        <taxon>Actinomycetota</taxon>
        <taxon>Actinomycetes</taxon>
        <taxon>Pseudonocardiales</taxon>
        <taxon>Pseudonocardiaceae</taxon>
        <taxon>Actinocrispum</taxon>
    </lineage>
</organism>
<evidence type="ECO:0000256" key="2">
    <source>
        <dbReference type="ARBA" id="ARBA00022692"/>
    </source>
</evidence>
<dbReference type="InterPro" id="IPR010432">
    <property type="entry name" value="RDD"/>
</dbReference>
<evidence type="ECO:0000313" key="8">
    <source>
        <dbReference type="EMBL" id="TCO62463.1"/>
    </source>
</evidence>
<dbReference type="PANTHER" id="PTHR38480:SF1">
    <property type="entry name" value="SLR0254 PROTEIN"/>
    <property type="match status" value="1"/>
</dbReference>
<dbReference type="PANTHER" id="PTHR38480">
    <property type="entry name" value="SLR0254 PROTEIN"/>
    <property type="match status" value="1"/>
</dbReference>
<keyword evidence="4 6" id="KW-0472">Membrane</keyword>
<keyword evidence="9" id="KW-1185">Reference proteome</keyword>
<dbReference type="Pfam" id="PF06271">
    <property type="entry name" value="RDD"/>
    <property type="match status" value="1"/>
</dbReference>
<keyword evidence="2 6" id="KW-0812">Transmembrane</keyword>
<evidence type="ECO:0000256" key="1">
    <source>
        <dbReference type="ARBA" id="ARBA00004141"/>
    </source>
</evidence>
<reference evidence="8 9" key="1">
    <citation type="submission" date="2019-03" db="EMBL/GenBank/DDBJ databases">
        <title>Genomic Encyclopedia of Type Strains, Phase IV (KMG-IV): sequencing the most valuable type-strain genomes for metagenomic binning, comparative biology and taxonomic classification.</title>
        <authorList>
            <person name="Goeker M."/>
        </authorList>
    </citation>
    <scope>NUCLEOTIDE SEQUENCE [LARGE SCALE GENOMIC DNA]</scope>
    <source>
        <strain evidence="8 9">DSM 45934</strain>
    </source>
</reference>
<feature type="domain" description="RDD" evidence="7">
    <location>
        <begin position="17"/>
        <end position="148"/>
    </location>
</feature>
<evidence type="ECO:0000256" key="3">
    <source>
        <dbReference type="ARBA" id="ARBA00022989"/>
    </source>
</evidence>
<evidence type="ECO:0000256" key="5">
    <source>
        <dbReference type="SAM" id="MobiDB-lite"/>
    </source>
</evidence>
<proteinExistence type="predicted"/>
<evidence type="ECO:0000256" key="4">
    <source>
        <dbReference type="ARBA" id="ARBA00023136"/>
    </source>
</evidence>
<dbReference type="RefSeq" id="WP_424923351.1">
    <property type="nucleotide sequence ID" value="NZ_SLWS01000002.1"/>
</dbReference>
<gene>
    <name evidence="8" type="ORF">EV192_102601</name>
</gene>
<accession>A0A4R2JQG1</accession>
<name>A0A4R2JQG1_9PSEU</name>
<comment type="subcellular location">
    <subcellularLocation>
        <location evidence="1">Membrane</location>
        <topology evidence="1">Multi-pass membrane protein</topology>
    </subcellularLocation>
</comment>
<dbReference type="GO" id="GO:0016020">
    <property type="term" value="C:membrane"/>
    <property type="evidence" value="ECO:0007669"/>
    <property type="project" value="UniProtKB-SubCell"/>
</dbReference>
<dbReference type="AlphaFoldDB" id="A0A4R2JQG1"/>
<feature type="transmembrane region" description="Helical" evidence="6">
    <location>
        <begin position="24"/>
        <end position="50"/>
    </location>
</feature>
<feature type="region of interest" description="Disordered" evidence="5">
    <location>
        <begin position="244"/>
        <end position="273"/>
    </location>
</feature>
<evidence type="ECO:0000259" key="7">
    <source>
        <dbReference type="Pfam" id="PF06271"/>
    </source>
</evidence>
<protein>
    <submittedName>
        <fullName evidence="8">Putative RDD family membrane protein YckC</fullName>
    </submittedName>
</protein>